<dbReference type="Proteomes" id="UP001595789">
    <property type="component" value="Unassembled WGS sequence"/>
</dbReference>
<comment type="caution">
    <text evidence="2">The sequence shown here is derived from an EMBL/GenBank/DDBJ whole genome shotgun (WGS) entry which is preliminary data.</text>
</comment>
<reference evidence="3" key="1">
    <citation type="journal article" date="2019" name="Int. J. Syst. Evol. Microbiol.">
        <title>The Global Catalogue of Microorganisms (GCM) 10K type strain sequencing project: providing services to taxonomists for standard genome sequencing and annotation.</title>
        <authorList>
            <consortium name="The Broad Institute Genomics Platform"/>
            <consortium name="The Broad Institute Genome Sequencing Center for Infectious Disease"/>
            <person name="Wu L."/>
            <person name="Ma J."/>
        </authorList>
    </citation>
    <scope>NUCLEOTIDE SEQUENCE [LARGE SCALE GENOMIC DNA]</scope>
    <source>
        <strain evidence="3">CCM 8691</strain>
    </source>
</reference>
<keyword evidence="1" id="KW-0472">Membrane</keyword>
<evidence type="ECO:0000313" key="2">
    <source>
        <dbReference type="EMBL" id="MFC4213500.1"/>
    </source>
</evidence>
<feature type="transmembrane region" description="Helical" evidence="1">
    <location>
        <begin position="101"/>
        <end position="122"/>
    </location>
</feature>
<evidence type="ECO:0000256" key="1">
    <source>
        <dbReference type="SAM" id="Phobius"/>
    </source>
</evidence>
<dbReference type="EMBL" id="JBHSBW010000016">
    <property type="protein sequence ID" value="MFC4213500.1"/>
    <property type="molecule type" value="Genomic_DNA"/>
</dbReference>
<organism evidence="2 3">
    <name type="scientific">Pedobacter lithocola</name>
    <dbReference type="NCBI Taxonomy" id="1908239"/>
    <lineage>
        <taxon>Bacteria</taxon>
        <taxon>Pseudomonadati</taxon>
        <taxon>Bacteroidota</taxon>
        <taxon>Sphingobacteriia</taxon>
        <taxon>Sphingobacteriales</taxon>
        <taxon>Sphingobacteriaceae</taxon>
        <taxon>Pedobacter</taxon>
    </lineage>
</organism>
<keyword evidence="3" id="KW-1185">Reference proteome</keyword>
<dbReference type="RefSeq" id="WP_378988761.1">
    <property type="nucleotide sequence ID" value="NZ_JBHSBW010000016.1"/>
</dbReference>
<keyword evidence="1" id="KW-0812">Transmembrane</keyword>
<gene>
    <name evidence="2" type="ORF">ACFOWA_20065</name>
</gene>
<protein>
    <submittedName>
        <fullName evidence="2">Uncharacterized protein</fullName>
    </submittedName>
</protein>
<feature type="transmembrane region" description="Helical" evidence="1">
    <location>
        <begin position="282"/>
        <end position="300"/>
    </location>
</feature>
<proteinExistence type="predicted"/>
<feature type="transmembrane region" description="Helical" evidence="1">
    <location>
        <begin position="32"/>
        <end position="53"/>
    </location>
</feature>
<feature type="transmembrane region" description="Helical" evidence="1">
    <location>
        <begin position="335"/>
        <end position="354"/>
    </location>
</feature>
<keyword evidence="1" id="KW-1133">Transmembrane helix</keyword>
<name>A0ABV8PHG4_9SPHI</name>
<evidence type="ECO:0000313" key="3">
    <source>
        <dbReference type="Proteomes" id="UP001595789"/>
    </source>
</evidence>
<feature type="transmembrane region" description="Helical" evidence="1">
    <location>
        <begin position="312"/>
        <end position="329"/>
    </location>
</feature>
<sequence length="368" mass="42845">MLAIFPGFLFRKCYYKGEFSKQFNQSKDIDKLLWNIFFSGLSILNTSFLIYVFKAITGLEVLSSLNYENFNGIIDPISKNNLPAKKIIENTYRDLFTLIALIYYFSATSGFLCNWIVITFRLHVRTSFFRFKNYWHYYIHGGSLIYRAKSNRINEFTIADILCNCGGQNILYKGIISQYTINDSNGLENIFLTEARTLLQKKNEFGFVVNTIERDIAGAAFCIPYNTVLNMNFVYVYRSERPKPFNQFYSYSLNILFILAFMSSILLIFFDLSKYGVDGFWEKTWCILLAIILITNVRLFLMQLIKEKPLRLDILSSTVLSVSALLWLMNLTERITWWPAVITTIIYVMVVGFLGNKNKVDDDNAYIQ</sequence>
<accession>A0ABV8PHG4</accession>
<feature type="transmembrane region" description="Helical" evidence="1">
    <location>
        <begin position="248"/>
        <end position="270"/>
    </location>
</feature>